<dbReference type="GO" id="GO:0050567">
    <property type="term" value="F:glutaminyl-tRNA synthase (glutamine-hydrolyzing) activity"/>
    <property type="evidence" value="ECO:0007669"/>
    <property type="project" value="TreeGrafter"/>
</dbReference>
<reference evidence="6" key="1">
    <citation type="submission" date="2021-10" db="EMBL/GenBank/DDBJ databases">
        <title>Tropical sea cucumber genome reveals ecological adaptation and Cuvierian tubules defense mechanism.</title>
        <authorList>
            <person name="Chen T."/>
        </authorList>
    </citation>
    <scope>NUCLEOTIDE SEQUENCE</scope>
    <source>
        <strain evidence="6">Nanhai2018</strain>
        <tissue evidence="6">Muscle</tissue>
    </source>
</reference>
<dbReference type="GO" id="GO:0005524">
    <property type="term" value="F:ATP binding"/>
    <property type="evidence" value="ECO:0007669"/>
    <property type="project" value="UniProtKB-KW"/>
</dbReference>
<dbReference type="InterPro" id="IPR023168">
    <property type="entry name" value="GatB_Yqey_C_2"/>
</dbReference>
<comment type="caution">
    <text evidence="6">The sequence shown here is derived from an EMBL/GenBank/DDBJ whole genome shotgun (WGS) entry which is preliminary data.</text>
</comment>
<name>A0A9Q1BL08_HOLLE</name>
<sequence>MLFDKDSRSVSEIMAQEDLQQINSPEEVMKLCKEVMDEELDMVELYRTNKKVINRLMGSIQKKTKGRVDPKMARKIMEDLLER</sequence>
<dbReference type="OrthoDB" id="1722066at2759"/>
<dbReference type="PANTHER" id="PTHR11659">
    <property type="entry name" value="GLUTAMYL-TRNA GLN AMIDOTRANSFERASE SUBUNIT B MITOCHONDRIAL AND PROKARYOTIC PET112-RELATED"/>
    <property type="match status" value="1"/>
</dbReference>
<keyword evidence="7" id="KW-1185">Reference proteome</keyword>
<dbReference type="GO" id="GO:0070681">
    <property type="term" value="P:glutaminyl-tRNAGln biosynthesis via transamidation"/>
    <property type="evidence" value="ECO:0007669"/>
    <property type="project" value="TreeGrafter"/>
</dbReference>
<keyword evidence="1" id="KW-0436">Ligase</keyword>
<keyword evidence="3" id="KW-0067">ATP-binding</keyword>
<keyword evidence="2" id="KW-0547">Nucleotide-binding</keyword>
<dbReference type="InterPro" id="IPR003789">
    <property type="entry name" value="Asn/Gln_tRNA_amidoTrase-B-like"/>
</dbReference>
<dbReference type="InterPro" id="IPR017959">
    <property type="entry name" value="Asn/Gln-tRNA_amidoTrfase_suB/E"/>
</dbReference>
<dbReference type="InterPro" id="IPR018027">
    <property type="entry name" value="Asn/Gln_amidotransferase"/>
</dbReference>
<dbReference type="PANTHER" id="PTHR11659:SF0">
    <property type="entry name" value="GLUTAMYL-TRNA(GLN) AMIDOTRANSFERASE SUBUNIT B, MITOCHONDRIAL"/>
    <property type="match status" value="1"/>
</dbReference>
<accession>A0A9Q1BL08</accession>
<evidence type="ECO:0000256" key="2">
    <source>
        <dbReference type="ARBA" id="ARBA00022741"/>
    </source>
</evidence>
<evidence type="ECO:0000256" key="3">
    <source>
        <dbReference type="ARBA" id="ARBA00022840"/>
    </source>
</evidence>
<evidence type="ECO:0000259" key="5">
    <source>
        <dbReference type="Pfam" id="PF02637"/>
    </source>
</evidence>
<organism evidence="6 7">
    <name type="scientific">Holothuria leucospilota</name>
    <name type="common">Black long sea cucumber</name>
    <name type="synonym">Mertensiothuria leucospilota</name>
    <dbReference type="NCBI Taxonomy" id="206669"/>
    <lineage>
        <taxon>Eukaryota</taxon>
        <taxon>Metazoa</taxon>
        <taxon>Echinodermata</taxon>
        <taxon>Eleutherozoa</taxon>
        <taxon>Echinozoa</taxon>
        <taxon>Holothuroidea</taxon>
        <taxon>Aspidochirotacea</taxon>
        <taxon>Aspidochirotida</taxon>
        <taxon>Holothuriidae</taxon>
        <taxon>Holothuria</taxon>
    </lineage>
</organism>
<dbReference type="SUPFAM" id="SSF89095">
    <property type="entry name" value="GatB/YqeY motif"/>
    <property type="match status" value="1"/>
</dbReference>
<evidence type="ECO:0000256" key="1">
    <source>
        <dbReference type="ARBA" id="ARBA00022598"/>
    </source>
</evidence>
<proteinExistence type="predicted"/>
<dbReference type="Proteomes" id="UP001152320">
    <property type="component" value="Chromosome 15"/>
</dbReference>
<dbReference type="EMBL" id="JAIZAY010000015">
    <property type="protein sequence ID" value="KAJ8028524.1"/>
    <property type="molecule type" value="Genomic_DNA"/>
</dbReference>
<dbReference type="GO" id="GO:0030956">
    <property type="term" value="C:glutamyl-tRNA(Gln) amidotransferase complex"/>
    <property type="evidence" value="ECO:0007669"/>
    <property type="project" value="TreeGrafter"/>
</dbReference>
<dbReference type="Pfam" id="PF02637">
    <property type="entry name" value="GatB_Yqey"/>
    <property type="match status" value="1"/>
</dbReference>
<evidence type="ECO:0000313" key="6">
    <source>
        <dbReference type="EMBL" id="KAJ8028524.1"/>
    </source>
</evidence>
<evidence type="ECO:0000256" key="4">
    <source>
        <dbReference type="ARBA" id="ARBA00022917"/>
    </source>
</evidence>
<protein>
    <submittedName>
        <fullName evidence="6">Glutamyl-tRNA(Gln) amidotransferase subunit B, mitochondrial</fullName>
    </submittedName>
</protein>
<dbReference type="AlphaFoldDB" id="A0A9Q1BL08"/>
<feature type="domain" description="Asn/Gln amidotransferase" evidence="5">
    <location>
        <begin position="2"/>
        <end position="81"/>
    </location>
</feature>
<dbReference type="Gene3D" id="1.10.10.410">
    <property type="match status" value="1"/>
</dbReference>
<keyword evidence="4" id="KW-0648">Protein biosynthesis</keyword>
<gene>
    <name evidence="6" type="ORF">HOLleu_30784</name>
</gene>
<dbReference type="GO" id="GO:0032543">
    <property type="term" value="P:mitochondrial translation"/>
    <property type="evidence" value="ECO:0007669"/>
    <property type="project" value="TreeGrafter"/>
</dbReference>
<evidence type="ECO:0000313" key="7">
    <source>
        <dbReference type="Proteomes" id="UP001152320"/>
    </source>
</evidence>
<dbReference type="GO" id="GO:0005739">
    <property type="term" value="C:mitochondrion"/>
    <property type="evidence" value="ECO:0007669"/>
    <property type="project" value="TreeGrafter"/>
</dbReference>